<feature type="binding site" evidence="5">
    <location>
        <begin position="264"/>
        <end position="265"/>
    </location>
    <ligand>
        <name>ATP</name>
        <dbReference type="ChEBI" id="CHEBI:30616"/>
    </ligand>
</feature>
<feature type="binding site" evidence="5">
    <location>
        <position position="144"/>
    </location>
    <ligand>
        <name>ATP</name>
        <dbReference type="ChEBI" id="CHEBI:30616"/>
    </ligand>
</feature>
<dbReference type="SUPFAM" id="SSF51246">
    <property type="entry name" value="Rudiment single hybrid motif"/>
    <property type="match status" value="1"/>
</dbReference>
<comment type="catalytic activity">
    <reaction evidence="5 6">
        <text>5-amino-1-(5-phospho-beta-D-ribosyl)imidazole + hydrogencarbonate + ATP = 5-carboxyamino-1-(5-phospho-D-ribosyl)imidazole + ADP + phosphate + 2 H(+)</text>
        <dbReference type="Rhea" id="RHEA:19317"/>
        <dbReference type="ChEBI" id="CHEBI:15378"/>
        <dbReference type="ChEBI" id="CHEBI:17544"/>
        <dbReference type="ChEBI" id="CHEBI:30616"/>
        <dbReference type="ChEBI" id="CHEBI:43474"/>
        <dbReference type="ChEBI" id="CHEBI:58730"/>
        <dbReference type="ChEBI" id="CHEBI:137981"/>
        <dbReference type="ChEBI" id="CHEBI:456216"/>
        <dbReference type="EC" id="6.3.4.18"/>
    </reaction>
</comment>
<reference evidence="8 9" key="1">
    <citation type="submission" date="2020-07" db="EMBL/GenBank/DDBJ databases">
        <authorList>
            <person name="Feng X."/>
        </authorList>
    </citation>
    <scope>NUCLEOTIDE SEQUENCE [LARGE SCALE GENOMIC DNA]</scope>
    <source>
        <strain evidence="8 9">JCM31066</strain>
    </source>
</reference>
<comment type="caution">
    <text evidence="8">The sequence shown here is derived from an EMBL/GenBank/DDBJ whole genome shotgun (WGS) entry which is preliminary data.</text>
</comment>
<dbReference type="GO" id="GO:0034028">
    <property type="term" value="F:5-(carboxyamino)imidazole ribonucleotide synthase activity"/>
    <property type="evidence" value="ECO:0007669"/>
    <property type="project" value="UniProtKB-UniRule"/>
</dbReference>
<dbReference type="FunFam" id="3.30.470.20:FF:000029">
    <property type="entry name" value="N5-carboxyaminoimidazole ribonucleotide synthase"/>
    <property type="match status" value="1"/>
</dbReference>
<proteinExistence type="inferred from homology"/>
<sequence>MIEPGATIGIMGGGQLGRMSILAGRQLGYRFRVFEPNPGCAAGMVADAEINAPYTDEDALLRFTEGLEAVTFEFENVPAEPLAVLAAAAPVRPKPEVLYVCQNRRREKEFLSGHGFPCAPFRVVDGPESLAEAVGTIGFPCVLKTADFGYDGKGQVKLTAEKDWTQVWQDFDAPLGVLESWIPFTAECSIIAARTPEGRIRCFPLAENIHRNHILHMTIAPARLSEQVHERAEELARDIAEALGVEGLVAVELFVTDKDELLVNELAPRPHNSGHHTIDACVTSQFEQHIRAVCGLPLGATTLHTPAVMVNLLGDVWPEGRSPDWDRLLRNPRLKLHLYDKGEPRPGRKMGHFTLLGQDGEPPVDEAEAIFQDLSRAGV</sequence>
<evidence type="ECO:0000313" key="8">
    <source>
        <dbReference type="EMBL" id="MBC2594090.1"/>
    </source>
</evidence>
<gene>
    <name evidence="5 6" type="primary">purK</name>
    <name evidence="8" type="ORF">H5P28_07420</name>
</gene>
<dbReference type="EC" id="6.3.4.18" evidence="5 6"/>
<dbReference type="NCBIfam" id="NF004676">
    <property type="entry name" value="PRK06019.1-2"/>
    <property type="match status" value="1"/>
</dbReference>
<name>A0A842HCW6_9BACT</name>
<keyword evidence="1 5" id="KW-0436">Ligase</keyword>
<dbReference type="SUPFAM" id="SSF56059">
    <property type="entry name" value="Glutathione synthetase ATP-binding domain-like"/>
    <property type="match status" value="1"/>
</dbReference>
<feature type="binding site" evidence="5">
    <location>
        <begin position="149"/>
        <end position="155"/>
    </location>
    <ligand>
        <name>ATP</name>
        <dbReference type="ChEBI" id="CHEBI:30616"/>
    </ligand>
</feature>
<keyword evidence="3 5" id="KW-0658">Purine biosynthesis</keyword>
<dbReference type="NCBIfam" id="TIGR01161">
    <property type="entry name" value="purK"/>
    <property type="match status" value="1"/>
</dbReference>
<dbReference type="EMBL" id="JACHVB010000020">
    <property type="protein sequence ID" value="MBC2594090.1"/>
    <property type="molecule type" value="Genomic_DNA"/>
</dbReference>
<dbReference type="GO" id="GO:0006189">
    <property type="term" value="P:'de novo' IMP biosynthetic process"/>
    <property type="evidence" value="ECO:0007669"/>
    <property type="project" value="UniProtKB-UniRule"/>
</dbReference>
<evidence type="ECO:0000256" key="5">
    <source>
        <dbReference type="HAMAP-Rule" id="MF_01928"/>
    </source>
</evidence>
<evidence type="ECO:0000256" key="2">
    <source>
        <dbReference type="ARBA" id="ARBA00022741"/>
    </source>
</evidence>
<dbReference type="AlphaFoldDB" id="A0A842HCW6"/>
<dbReference type="InterPro" id="IPR003135">
    <property type="entry name" value="ATP-grasp_carboxylate-amine"/>
</dbReference>
<dbReference type="InterPro" id="IPR054350">
    <property type="entry name" value="PurT/PurK_preATP-grasp"/>
</dbReference>
<dbReference type="NCBIfam" id="NF004679">
    <property type="entry name" value="PRK06019.1-5"/>
    <property type="match status" value="1"/>
</dbReference>
<comment type="subunit">
    <text evidence="5 6">Homodimer.</text>
</comment>
<dbReference type="HAMAP" id="MF_01928">
    <property type="entry name" value="PurK"/>
    <property type="match status" value="1"/>
</dbReference>
<dbReference type="PANTHER" id="PTHR11609:SF5">
    <property type="entry name" value="PHOSPHORIBOSYLAMINOIMIDAZOLE CARBOXYLASE"/>
    <property type="match status" value="1"/>
</dbReference>
<dbReference type="InterPro" id="IPR011054">
    <property type="entry name" value="Rudment_hybrid_motif"/>
</dbReference>
<dbReference type="NCBIfam" id="NF004675">
    <property type="entry name" value="PRK06019.1-1"/>
    <property type="match status" value="1"/>
</dbReference>
<evidence type="ECO:0000256" key="4">
    <source>
        <dbReference type="ARBA" id="ARBA00022840"/>
    </source>
</evidence>
<dbReference type="Gene3D" id="3.30.1490.20">
    <property type="entry name" value="ATP-grasp fold, A domain"/>
    <property type="match status" value="1"/>
</dbReference>
<dbReference type="UniPathway" id="UPA00074">
    <property type="reaction ID" value="UER00942"/>
</dbReference>
<dbReference type="InterPro" id="IPR005875">
    <property type="entry name" value="PurK"/>
</dbReference>
<feature type="binding site" evidence="5">
    <location>
        <position position="104"/>
    </location>
    <ligand>
        <name>ATP</name>
        <dbReference type="ChEBI" id="CHEBI:30616"/>
    </ligand>
</feature>
<comment type="function">
    <text evidence="6">Catalyzes the ATP-dependent conversion of 5-aminoimidazole ribonucleotide (AIR) and HCO(3)- to N5-carboxyaminoimidazole ribonucleotide (N5-CAIR).</text>
</comment>
<dbReference type="GO" id="GO:0005524">
    <property type="term" value="F:ATP binding"/>
    <property type="evidence" value="ECO:0007669"/>
    <property type="project" value="UniProtKB-UniRule"/>
</dbReference>
<evidence type="ECO:0000313" key="9">
    <source>
        <dbReference type="Proteomes" id="UP000546464"/>
    </source>
</evidence>
<keyword evidence="4 5" id="KW-0067">ATP-binding</keyword>
<dbReference type="NCBIfam" id="NF004677">
    <property type="entry name" value="PRK06019.1-3"/>
    <property type="match status" value="1"/>
</dbReference>
<feature type="binding site" evidence="5">
    <location>
        <position position="187"/>
    </location>
    <ligand>
        <name>ATP</name>
        <dbReference type="ChEBI" id="CHEBI:30616"/>
    </ligand>
</feature>
<comment type="similarity">
    <text evidence="5 6">Belongs to the PurK/PurT family.</text>
</comment>
<dbReference type="GO" id="GO:0004638">
    <property type="term" value="F:phosphoribosylaminoimidazole carboxylase activity"/>
    <property type="evidence" value="ECO:0007669"/>
    <property type="project" value="InterPro"/>
</dbReference>
<dbReference type="SUPFAM" id="SSF52440">
    <property type="entry name" value="PreATP-grasp domain"/>
    <property type="match status" value="1"/>
</dbReference>
<keyword evidence="2 5" id="KW-0547">Nucleotide-binding</keyword>
<dbReference type="PANTHER" id="PTHR11609">
    <property type="entry name" value="PURINE BIOSYNTHESIS PROTEIN 6/7, PUR6/7"/>
    <property type="match status" value="1"/>
</dbReference>
<dbReference type="Pfam" id="PF02222">
    <property type="entry name" value="ATP-grasp"/>
    <property type="match status" value="1"/>
</dbReference>
<comment type="pathway">
    <text evidence="5 6">Purine metabolism; IMP biosynthesis via de novo pathway; 5-amino-1-(5-phospho-D-ribosyl)imidazole-4-carboxylate from 5-amino-1-(5-phospho-D-ribosyl)imidazole (N5-CAIR route): step 1/2.</text>
</comment>
<dbReference type="RefSeq" id="WP_185675072.1">
    <property type="nucleotide sequence ID" value="NZ_JACHVB010000020.1"/>
</dbReference>
<dbReference type="FunFam" id="3.30.1490.20:FF:000015">
    <property type="entry name" value="N5-carboxyaminoimidazole ribonucleotide synthase"/>
    <property type="match status" value="1"/>
</dbReference>
<dbReference type="PROSITE" id="PS50975">
    <property type="entry name" value="ATP_GRASP"/>
    <property type="match status" value="1"/>
</dbReference>
<feature type="domain" description="ATP-grasp" evidence="7">
    <location>
        <begin position="108"/>
        <end position="294"/>
    </location>
</feature>
<dbReference type="InterPro" id="IPR016185">
    <property type="entry name" value="PreATP-grasp_dom_sf"/>
</dbReference>
<keyword evidence="9" id="KW-1185">Reference proteome</keyword>
<dbReference type="InterPro" id="IPR013815">
    <property type="entry name" value="ATP_grasp_subdomain_1"/>
</dbReference>
<accession>A0A842HCW6</accession>
<evidence type="ECO:0000256" key="3">
    <source>
        <dbReference type="ARBA" id="ARBA00022755"/>
    </source>
</evidence>
<dbReference type="Pfam" id="PF17769">
    <property type="entry name" value="PurK_C"/>
    <property type="match status" value="1"/>
</dbReference>
<dbReference type="Proteomes" id="UP000546464">
    <property type="component" value="Unassembled WGS sequence"/>
</dbReference>
<organism evidence="8 9">
    <name type="scientific">Ruficoccus amylovorans</name>
    <dbReference type="NCBI Taxonomy" id="1804625"/>
    <lineage>
        <taxon>Bacteria</taxon>
        <taxon>Pseudomonadati</taxon>
        <taxon>Verrucomicrobiota</taxon>
        <taxon>Opitutia</taxon>
        <taxon>Puniceicoccales</taxon>
        <taxon>Cerasicoccaceae</taxon>
        <taxon>Ruficoccus</taxon>
    </lineage>
</organism>
<feature type="binding site" evidence="5">
    <location>
        <begin position="179"/>
        <end position="182"/>
    </location>
    <ligand>
        <name>ATP</name>
        <dbReference type="ChEBI" id="CHEBI:30616"/>
    </ligand>
</feature>
<dbReference type="Gene3D" id="3.30.470.20">
    <property type="entry name" value="ATP-grasp fold, B domain"/>
    <property type="match status" value="1"/>
</dbReference>
<evidence type="ECO:0000256" key="6">
    <source>
        <dbReference type="RuleBase" id="RU361200"/>
    </source>
</evidence>
<dbReference type="Pfam" id="PF22660">
    <property type="entry name" value="RS_preATP-grasp-like"/>
    <property type="match status" value="1"/>
</dbReference>
<dbReference type="InterPro" id="IPR040686">
    <property type="entry name" value="PurK_C"/>
</dbReference>
<protein>
    <recommendedName>
        <fullName evidence="5 6">N5-carboxyaminoimidazole ribonucleotide synthase</fullName>
        <shortName evidence="5 6">N5-CAIR synthase</shortName>
        <ecNumber evidence="5 6">6.3.4.18</ecNumber>
    </recommendedName>
    <alternativeName>
        <fullName evidence="5 6">5-(carboxyamino)imidazole ribonucleotide synthetase</fullName>
    </alternativeName>
</protein>
<evidence type="ECO:0000256" key="1">
    <source>
        <dbReference type="ARBA" id="ARBA00022598"/>
    </source>
</evidence>
<dbReference type="GO" id="GO:0046872">
    <property type="term" value="F:metal ion binding"/>
    <property type="evidence" value="ECO:0007669"/>
    <property type="project" value="InterPro"/>
</dbReference>
<dbReference type="InterPro" id="IPR011761">
    <property type="entry name" value="ATP-grasp"/>
</dbReference>
<dbReference type="Gene3D" id="3.40.50.20">
    <property type="match status" value="1"/>
</dbReference>
<feature type="binding site" evidence="5">
    <location>
        <position position="210"/>
    </location>
    <ligand>
        <name>ATP</name>
        <dbReference type="ChEBI" id="CHEBI:30616"/>
    </ligand>
</feature>
<evidence type="ECO:0000259" key="7">
    <source>
        <dbReference type="PROSITE" id="PS50975"/>
    </source>
</evidence>
<comment type="function">
    <text evidence="5">Catalyzes the ATP-dependent conversion of 5-aminoimidazole ribonucleotide (AIR) and HCO(3)(-) to N5-carboxyaminoimidazole ribonucleotide (N5-CAIR).</text>
</comment>
<dbReference type="GO" id="GO:0005829">
    <property type="term" value="C:cytosol"/>
    <property type="evidence" value="ECO:0007669"/>
    <property type="project" value="TreeGrafter"/>
</dbReference>